<keyword evidence="4" id="KW-0574">Periplasm</keyword>
<evidence type="ECO:0000256" key="2">
    <source>
        <dbReference type="ARBA" id="ARBA00022448"/>
    </source>
</evidence>
<dbReference type="AlphaFoldDB" id="D3F6P4"/>
<dbReference type="InterPro" id="IPR006311">
    <property type="entry name" value="TAT_signal"/>
</dbReference>
<reference evidence="6 7" key="1">
    <citation type="journal article" date="2010" name="Stand. Genomic Sci.">
        <title>Complete genome sequence of Conexibacter woesei type strain (ID131577).</title>
        <authorList>
            <person name="Pukall R."/>
            <person name="Lapidus A."/>
            <person name="Glavina Del Rio T."/>
            <person name="Copeland A."/>
            <person name="Tice H."/>
            <person name="Cheng J.-F."/>
            <person name="Lucas S."/>
            <person name="Chen F."/>
            <person name="Nolan M."/>
            <person name="Bruce D."/>
            <person name="Goodwin L."/>
            <person name="Pitluck S."/>
            <person name="Mavromatis K."/>
            <person name="Ivanova N."/>
            <person name="Ovchinnikova G."/>
            <person name="Pati A."/>
            <person name="Chen A."/>
            <person name="Palaniappan K."/>
            <person name="Land M."/>
            <person name="Hauser L."/>
            <person name="Chang Y.-J."/>
            <person name="Jeffries C.D."/>
            <person name="Chain P."/>
            <person name="Meincke L."/>
            <person name="Sims D."/>
            <person name="Brettin T."/>
            <person name="Detter J.C."/>
            <person name="Rohde M."/>
            <person name="Goeker M."/>
            <person name="Bristow J."/>
            <person name="Eisen J.A."/>
            <person name="Markowitz V."/>
            <person name="Kyrpides N.C."/>
            <person name="Klenk H.-P."/>
            <person name="Hugenholtz P."/>
        </authorList>
    </citation>
    <scope>NUCLEOTIDE SEQUENCE [LARGE SCALE GENOMIC DNA]</scope>
    <source>
        <strain evidence="7">DSM 14684 / CIP 108061 / JCM 11494 / NBRC 100937 / ID131577</strain>
    </source>
</reference>
<feature type="signal peptide" evidence="5">
    <location>
        <begin position="1"/>
        <end position="29"/>
    </location>
</feature>
<dbReference type="KEGG" id="cwo:Cwoe_4278"/>
<dbReference type="STRING" id="469383.Cwoe_4278"/>
<evidence type="ECO:0000256" key="3">
    <source>
        <dbReference type="ARBA" id="ARBA00022729"/>
    </source>
</evidence>
<dbReference type="PANTHER" id="PTHR30222">
    <property type="entry name" value="SPERMIDINE/PUTRESCINE-BINDING PERIPLASMIC PROTEIN"/>
    <property type="match status" value="1"/>
</dbReference>
<keyword evidence="7" id="KW-1185">Reference proteome</keyword>
<dbReference type="GO" id="GO:0019808">
    <property type="term" value="F:polyamine binding"/>
    <property type="evidence" value="ECO:0007669"/>
    <property type="project" value="InterPro"/>
</dbReference>
<dbReference type="Gene3D" id="3.40.190.10">
    <property type="entry name" value="Periplasmic binding protein-like II"/>
    <property type="match status" value="2"/>
</dbReference>
<evidence type="ECO:0000313" key="7">
    <source>
        <dbReference type="Proteomes" id="UP000008229"/>
    </source>
</evidence>
<dbReference type="EMBL" id="CP001854">
    <property type="protein sequence ID" value="ADB52692.1"/>
    <property type="molecule type" value="Genomic_DNA"/>
</dbReference>
<dbReference type="InterPro" id="IPR006059">
    <property type="entry name" value="SBP"/>
</dbReference>
<accession>D3F6P4</accession>
<dbReference type="PANTHER" id="PTHR30222:SF17">
    <property type="entry name" value="SPERMIDINE_PUTRESCINE-BINDING PERIPLASMIC PROTEIN"/>
    <property type="match status" value="1"/>
</dbReference>
<dbReference type="GO" id="GO:0042597">
    <property type="term" value="C:periplasmic space"/>
    <property type="evidence" value="ECO:0007669"/>
    <property type="project" value="UniProtKB-SubCell"/>
</dbReference>
<dbReference type="CDD" id="cd13590">
    <property type="entry name" value="PBP2_PotD_PotF_like"/>
    <property type="match status" value="1"/>
</dbReference>
<keyword evidence="3 5" id="KW-0732">Signal</keyword>
<evidence type="ECO:0000256" key="4">
    <source>
        <dbReference type="ARBA" id="ARBA00022764"/>
    </source>
</evidence>
<dbReference type="HOGENOM" id="CLU_026974_1_2_11"/>
<proteinExistence type="predicted"/>
<dbReference type="RefSeq" id="WP_012935743.1">
    <property type="nucleotide sequence ID" value="NC_013739.1"/>
</dbReference>
<dbReference type="OrthoDB" id="9813777at2"/>
<dbReference type="Proteomes" id="UP000008229">
    <property type="component" value="Chromosome"/>
</dbReference>
<dbReference type="PRINTS" id="PR00909">
    <property type="entry name" value="SPERMDNBNDNG"/>
</dbReference>
<protein>
    <submittedName>
        <fullName evidence="6">Extracellular solute-binding protein family 1</fullName>
    </submittedName>
</protein>
<evidence type="ECO:0000256" key="5">
    <source>
        <dbReference type="SAM" id="SignalP"/>
    </source>
</evidence>
<dbReference type="eggNOG" id="COG0687">
    <property type="taxonomic scope" value="Bacteria"/>
</dbReference>
<dbReference type="PROSITE" id="PS51257">
    <property type="entry name" value="PROKAR_LIPOPROTEIN"/>
    <property type="match status" value="1"/>
</dbReference>
<dbReference type="SUPFAM" id="SSF53850">
    <property type="entry name" value="Periplasmic binding protein-like II"/>
    <property type="match status" value="1"/>
</dbReference>
<dbReference type="Pfam" id="PF13416">
    <property type="entry name" value="SBP_bac_8"/>
    <property type="match status" value="1"/>
</dbReference>
<sequence length="389" mass="43356" precursor="true">MPERITRRRLIGRGATLAAVASGLSGALAACGIEGTNEQSLAELKRQADAVDHPRVELGDWTFANWPLYMDKALTKEFDRRFGGRVKYVEEVNDNNDFFGKVRQQLAAGQPTGRDLAVLSDWMVARRIRNGWVVPIDRRNVPNARNLETGLANPDWDPQRRFSLPYQSGAVGIGYDIEQTGRELRSLRDLFDPEWKGRVTFLAEPYDAAGSVLAMQGKDSTKATLDDELEAIEFIGAANDKGQFRRFTGNDYTTDLAKGNIVAALAYSGDMVQLQSDNPNLRFSYAEEGAVLFTDNLLMPAKAGNPYAAEVMMNYLYDPQVAARLCAYVNYISPVRGIREILEREDPEIAQNPLIFPPEEVRATLQPYPFFTAREEQTMNEAMAKVAGA</sequence>
<dbReference type="InterPro" id="IPR001188">
    <property type="entry name" value="Sperm_putr-bd"/>
</dbReference>
<comment type="subcellular location">
    <subcellularLocation>
        <location evidence="1">Periplasm</location>
    </subcellularLocation>
</comment>
<keyword evidence="2" id="KW-0813">Transport</keyword>
<evidence type="ECO:0000313" key="6">
    <source>
        <dbReference type="EMBL" id="ADB52692.1"/>
    </source>
</evidence>
<organism evidence="6 7">
    <name type="scientific">Conexibacter woesei (strain DSM 14684 / CCUG 47730 / CIP 108061 / JCM 11494 / NBRC 100937 / ID131577)</name>
    <dbReference type="NCBI Taxonomy" id="469383"/>
    <lineage>
        <taxon>Bacteria</taxon>
        <taxon>Bacillati</taxon>
        <taxon>Actinomycetota</taxon>
        <taxon>Thermoleophilia</taxon>
        <taxon>Solirubrobacterales</taxon>
        <taxon>Conexibacteraceae</taxon>
        <taxon>Conexibacter</taxon>
    </lineage>
</organism>
<gene>
    <name evidence="6" type="ordered locus">Cwoe_4278</name>
</gene>
<evidence type="ECO:0000256" key="1">
    <source>
        <dbReference type="ARBA" id="ARBA00004418"/>
    </source>
</evidence>
<feature type="chain" id="PRO_5003044020" evidence="5">
    <location>
        <begin position="30"/>
        <end position="389"/>
    </location>
</feature>
<name>D3F6P4_CONWI</name>
<dbReference type="GO" id="GO:0015846">
    <property type="term" value="P:polyamine transport"/>
    <property type="evidence" value="ECO:0007669"/>
    <property type="project" value="InterPro"/>
</dbReference>
<dbReference type="PROSITE" id="PS51318">
    <property type="entry name" value="TAT"/>
    <property type="match status" value="1"/>
</dbReference>
<reference evidence="7" key="2">
    <citation type="submission" date="2010-01" db="EMBL/GenBank/DDBJ databases">
        <title>The complete genome of Conexibacter woesei DSM 14684.</title>
        <authorList>
            <consortium name="US DOE Joint Genome Institute (JGI-PGF)"/>
            <person name="Lucas S."/>
            <person name="Copeland A."/>
            <person name="Lapidus A."/>
            <person name="Glavina del Rio T."/>
            <person name="Dalin E."/>
            <person name="Tice H."/>
            <person name="Bruce D."/>
            <person name="Goodwin L."/>
            <person name="Pitluck S."/>
            <person name="Kyrpides N."/>
            <person name="Mavromatis K."/>
            <person name="Ivanova N."/>
            <person name="Mikhailova N."/>
            <person name="Chertkov O."/>
            <person name="Brettin T."/>
            <person name="Detter J.C."/>
            <person name="Han C."/>
            <person name="Larimer F."/>
            <person name="Land M."/>
            <person name="Hauser L."/>
            <person name="Markowitz V."/>
            <person name="Cheng J.-F."/>
            <person name="Hugenholtz P."/>
            <person name="Woyke T."/>
            <person name="Wu D."/>
            <person name="Pukall R."/>
            <person name="Steenblock K."/>
            <person name="Schneider S."/>
            <person name="Klenk H.-P."/>
            <person name="Eisen J.A."/>
        </authorList>
    </citation>
    <scope>NUCLEOTIDE SEQUENCE [LARGE SCALE GENOMIC DNA]</scope>
    <source>
        <strain evidence="7">DSM 14684 / CIP 108061 / JCM 11494 / NBRC 100937 / ID131577</strain>
    </source>
</reference>